<dbReference type="EMBL" id="JAKRRY010000001">
    <property type="protein sequence ID" value="MCW8344682.1"/>
    <property type="molecule type" value="Genomic_DNA"/>
</dbReference>
<sequence>MLPHRFYILVPMLMLGFTSTVHSVESSVMEYCSDANGEIRYTTEIGNVIGIGQHHAGFLQIEQVSNDDELKQALLAASHAQLSSRRCQTYISNKGTQGVGGGDNKHVARLQFGFDNAHLSPIARQSLNRVAQDLAKQKVALQVEGHTDSVGTEQYNQGLGLERAVNTADVLFFQGVKREKVVMTSFGELKPIATNSTSQGRATNRRVDILLSE</sequence>
<dbReference type="Proteomes" id="UP001155587">
    <property type="component" value="Unassembled WGS sequence"/>
</dbReference>
<evidence type="ECO:0000256" key="3">
    <source>
        <dbReference type="ARBA" id="ARBA00023237"/>
    </source>
</evidence>
<reference evidence="7" key="1">
    <citation type="submission" date="2022-02" db="EMBL/GenBank/DDBJ databases">
        <title>Vibrio sp. nov, a new bacterium isolated from seawater.</title>
        <authorList>
            <person name="Yuan Y."/>
        </authorList>
    </citation>
    <scope>NUCLEOTIDE SEQUENCE</scope>
    <source>
        <strain evidence="7">ZSDZ65</strain>
    </source>
</reference>
<dbReference type="SUPFAM" id="SSF103088">
    <property type="entry name" value="OmpA-like"/>
    <property type="match status" value="1"/>
</dbReference>
<name>A0A9X3CJN0_9VIBR</name>
<dbReference type="AlphaFoldDB" id="A0A9X3CJN0"/>
<organism evidence="7 8">
    <name type="scientific">Vibrio qingdaonensis</name>
    <dbReference type="NCBI Taxonomy" id="2829491"/>
    <lineage>
        <taxon>Bacteria</taxon>
        <taxon>Pseudomonadati</taxon>
        <taxon>Pseudomonadota</taxon>
        <taxon>Gammaproteobacteria</taxon>
        <taxon>Vibrionales</taxon>
        <taxon>Vibrionaceae</taxon>
        <taxon>Vibrio</taxon>
    </lineage>
</organism>
<dbReference type="InterPro" id="IPR036737">
    <property type="entry name" value="OmpA-like_sf"/>
</dbReference>
<proteinExistence type="predicted"/>
<dbReference type="Gene3D" id="3.30.1330.60">
    <property type="entry name" value="OmpA-like domain"/>
    <property type="match status" value="1"/>
</dbReference>
<dbReference type="Pfam" id="PF00691">
    <property type="entry name" value="OmpA"/>
    <property type="match status" value="1"/>
</dbReference>
<dbReference type="PANTHER" id="PTHR30329">
    <property type="entry name" value="STATOR ELEMENT OF FLAGELLAR MOTOR COMPLEX"/>
    <property type="match status" value="1"/>
</dbReference>
<evidence type="ECO:0000256" key="2">
    <source>
        <dbReference type="ARBA" id="ARBA00023136"/>
    </source>
</evidence>
<keyword evidence="8" id="KW-1185">Reference proteome</keyword>
<dbReference type="PROSITE" id="PS51123">
    <property type="entry name" value="OMPA_2"/>
    <property type="match status" value="1"/>
</dbReference>
<dbReference type="CDD" id="cd07185">
    <property type="entry name" value="OmpA_C-like"/>
    <property type="match status" value="1"/>
</dbReference>
<comment type="subcellular location">
    <subcellularLocation>
        <location evidence="1">Cell outer membrane</location>
    </subcellularLocation>
</comment>
<evidence type="ECO:0000256" key="4">
    <source>
        <dbReference type="PROSITE-ProRule" id="PRU00473"/>
    </source>
</evidence>
<dbReference type="PANTHER" id="PTHR30329:SF21">
    <property type="entry name" value="LIPOPROTEIN YIAD-RELATED"/>
    <property type="match status" value="1"/>
</dbReference>
<evidence type="ECO:0000259" key="6">
    <source>
        <dbReference type="PROSITE" id="PS51123"/>
    </source>
</evidence>
<accession>A0A9X3CJN0</accession>
<gene>
    <name evidence="7" type="ORF">MD535_01400</name>
</gene>
<keyword evidence="5" id="KW-0732">Signal</keyword>
<dbReference type="InterPro" id="IPR050330">
    <property type="entry name" value="Bact_OuterMem_StrucFunc"/>
</dbReference>
<feature type="chain" id="PRO_5040738979" evidence="5">
    <location>
        <begin position="24"/>
        <end position="213"/>
    </location>
</feature>
<dbReference type="InterPro" id="IPR006664">
    <property type="entry name" value="OMP_bac"/>
</dbReference>
<protein>
    <submittedName>
        <fullName evidence="7">OmpA family protein</fullName>
    </submittedName>
</protein>
<dbReference type="RefSeq" id="WP_265673117.1">
    <property type="nucleotide sequence ID" value="NZ_JAKRRY010000001.1"/>
</dbReference>
<evidence type="ECO:0000313" key="8">
    <source>
        <dbReference type="Proteomes" id="UP001155587"/>
    </source>
</evidence>
<dbReference type="PRINTS" id="PR01021">
    <property type="entry name" value="OMPADOMAIN"/>
</dbReference>
<comment type="caution">
    <text evidence="7">The sequence shown here is derived from an EMBL/GenBank/DDBJ whole genome shotgun (WGS) entry which is preliminary data.</text>
</comment>
<evidence type="ECO:0000313" key="7">
    <source>
        <dbReference type="EMBL" id="MCW8344682.1"/>
    </source>
</evidence>
<dbReference type="GO" id="GO:0009279">
    <property type="term" value="C:cell outer membrane"/>
    <property type="evidence" value="ECO:0007669"/>
    <property type="project" value="UniProtKB-SubCell"/>
</dbReference>
<dbReference type="InterPro" id="IPR006665">
    <property type="entry name" value="OmpA-like"/>
</dbReference>
<feature type="domain" description="OmpA-like" evidence="6">
    <location>
        <begin position="99"/>
        <end position="213"/>
    </location>
</feature>
<keyword evidence="2 4" id="KW-0472">Membrane</keyword>
<feature type="signal peptide" evidence="5">
    <location>
        <begin position="1"/>
        <end position="23"/>
    </location>
</feature>
<keyword evidence="3" id="KW-0998">Cell outer membrane</keyword>
<evidence type="ECO:0000256" key="1">
    <source>
        <dbReference type="ARBA" id="ARBA00004442"/>
    </source>
</evidence>
<evidence type="ECO:0000256" key="5">
    <source>
        <dbReference type="SAM" id="SignalP"/>
    </source>
</evidence>